<feature type="domain" description="ABM" evidence="1">
    <location>
        <begin position="2"/>
        <end position="91"/>
    </location>
</feature>
<keyword evidence="2" id="KW-0560">Oxidoreductase</keyword>
<dbReference type="InterPro" id="IPR011008">
    <property type="entry name" value="Dimeric_a/b-barrel"/>
</dbReference>
<dbReference type="OrthoDB" id="9812192at2"/>
<dbReference type="GO" id="GO:0004497">
    <property type="term" value="F:monooxygenase activity"/>
    <property type="evidence" value="ECO:0007669"/>
    <property type="project" value="UniProtKB-KW"/>
</dbReference>
<dbReference type="PANTHER" id="PTHR33336:SF3">
    <property type="entry name" value="ABM DOMAIN-CONTAINING PROTEIN"/>
    <property type="match status" value="1"/>
</dbReference>
<dbReference type="Proteomes" id="UP000215441">
    <property type="component" value="Unassembled WGS sequence"/>
</dbReference>
<reference evidence="2 3" key="1">
    <citation type="submission" date="2017-07" db="EMBL/GenBank/DDBJ databases">
        <title>Acidovorax KNDSW TSA 6 genome sequence and assembly.</title>
        <authorList>
            <person name="Mayilraj S."/>
        </authorList>
    </citation>
    <scope>NUCLEOTIDE SEQUENCE [LARGE SCALE GENOMIC DNA]</scope>
    <source>
        <strain evidence="2 3">KNDSW-TSA6</strain>
    </source>
</reference>
<dbReference type="PANTHER" id="PTHR33336">
    <property type="entry name" value="QUINOL MONOOXYGENASE YGIN-RELATED"/>
    <property type="match status" value="1"/>
</dbReference>
<proteinExistence type="predicted"/>
<dbReference type="InterPro" id="IPR007138">
    <property type="entry name" value="ABM_dom"/>
</dbReference>
<evidence type="ECO:0000313" key="2">
    <source>
        <dbReference type="EMBL" id="OYD49512.1"/>
    </source>
</evidence>
<protein>
    <submittedName>
        <fullName evidence="2">Antibiotic biosynthesis monooxygenase</fullName>
    </submittedName>
</protein>
<evidence type="ECO:0000313" key="3">
    <source>
        <dbReference type="Proteomes" id="UP000215441"/>
    </source>
</evidence>
<name>A0A235EKF1_9BURK</name>
<keyword evidence="2" id="KW-0503">Monooxygenase</keyword>
<dbReference type="AlphaFoldDB" id="A0A235EKF1"/>
<dbReference type="PROSITE" id="PS51725">
    <property type="entry name" value="ABM"/>
    <property type="match status" value="1"/>
</dbReference>
<dbReference type="RefSeq" id="WP_094290384.1">
    <property type="nucleotide sequence ID" value="NZ_NOIG01000009.1"/>
</dbReference>
<dbReference type="Pfam" id="PF03992">
    <property type="entry name" value="ABM"/>
    <property type="match status" value="1"/>
</dbReference>
<dbReference type="EMBL" id="NOIG01000009">
    <property type="protein sequence ID" value="OYD49512.1"/>
    <property type="molecule type" value="Genomic_DNA"/>
</dbReference>
<dbReference type="GO" id="GO:0005829">
    <property type="term" value="C:cytosol"/>
    <property type="evidence" value="ECO:0007669"/>
    <property type="project" value="TreeGrafter"/>
</dbReference>
<dbReference type="SUPFAM" id="SSF54909">
    <property type="entry name" value="Dimeric alpha+beta barrel"/>
    <property type="match status" value="1"/>
</dbReference>
<keyword evidence="3" id="KW-1185">Reference proteome</keyword>
<dbReference type="Gene3D" id="3.30.70.100">
    <property type="match status" value="1"/>
</dbReference>
<sequence>MILVTGHAIARKETEAAVERLAVEHVLRSRAEPGCVSHEVSRDVLQPLRFVFVERWSDMAALQAHFRVEASRKFAHAITELCEASPQMTIYQAEALHTG</sequence>
<dbReference type="InterPro" id="IPR050744">
    <property type="entry name" value="AI-2_Isomerase_LsrG"/>
</dbReference>
<comment type="caution">
    <text evidence="2">The sequence shown here is derived from an EMBL/GenBank/DDBJ whole genome shotgun (WGS) entry which is preliminary data.</text>
</comment>
<evidence type="ECO:0000259" key="1">
    <source>
        <dbReference type="PROSITE" id="PS51725"/>
    </source>
</evidence>
<accession>A0A235EKF1</accession>
<gene>
    <name evidence="2" type="ORF">CBY09_15010</name>
</gene>
<organism evidence="2 3">
    <name type="scientific">Acidovorax kalamii</name>
    <dbReference type="NCBI Taxonomy" id="2004485"/>
    <lineage>
        <taxon>Bacteria</taxon>
        <taxon>Pseudomonadati</taxon>
        <taxon>Pseudomonadota</taxon>
        <taxon>Betaproteobacteria</taxon>
        <taxon>Burkholderiales</taxon>
        <taxon>Comamonadaceae</taxon>
        <taxon>Acidovorax</taxon>
    </lineage>
</organism>